<keyword evidence="4" id="KW-1185">Reference proteome</keyword>
<evidence type="ECO:0000313" key="3">
    <source>
        <dbReference type="EMBL" id="GAW07308.1"/>
    </source>
</evidence>
<dbReference type="GO" id="GO:0016301">
    <property type="term" value="F:kinase activity"/>
    <property type="evidence" value="ECO:0007669"/>
    <property type="project" value="UniProtKB-KW"/>
</dbReference>
<dbReference type="EMBL" id="BDGU01000421">
    <property type="protein sequence ID" value="GAW07308.1"/>
    <property type="molecule type" value="Genomic_DNA"/>
</dbReference>
<dbReference type="SMART" id="SM00320">
    <property type="entry name" value="WD40"/>
    <property type="match status" value="2"/>
</dbReference>
<organism evidence="3 4">
    <name type="scientific">Lentinula edodes</name>
    <name type="common">Shiitake mushroom</name>
    <name type="synonym">Lentinus edodes</name>
    <dbReference type="NCBI Taxonomy" id="5353"/>
    <lineage>
        <taxon>Eukaryota</taxon>
        <taxon>Fungi</taxon>
        <taxon>Dikarya</taxon>
        <taxon>Basidiomycota</taxon>
        <taxon>Agaricomycotina</taxon>
        <taxon>Agaricomycetes</taxon>
        <taxon>Agaricomycetidae</taxon>
        <taxon>Agaricales</taxon>
        <taxon>Marasmiineae</taxon>
        <taxon>Omphalotaceae</taxon>
        <taxon>Lentinula</taxon>
    </lineage>
</organism>
<name>A0A1Q3EJA5_LENED</name>
<dbReference type="PROSITE" id="PS50082">
    <property type="entry name" value="WD_REPEATS_2"/>
    <property type="match status" value="1"/>
</dbReference>
<reference evidence="3 4" key="2">
    <citation type="submission" date="2017-02" db="EMBL/GenBank/DDBJ databases">
        <title>A genome survey and senescence transcriptome analysis in Lentinula edodes.</title>
        <authorList>
            <person name="Sakamoto Y."/>
            <person name="Nakade K."/>
            <person name="Sato S."/>
            <person name="Yoshida Y."/>
            <person name="Miyazaki K."/>
            <person name="Natsume S."/>
            <person name="Konno N."/>
        </authorList>
    </citation>
    <scope>NUCLEOTIDE SEQUENCE [LARGE SCALE GENOMIC DNA]</scope>
    <source>
        <strain evidence="3 4">NBRC 111202</strain>
    </source>
</reference>
<dbReference type="STRING" id="5353.A0A1Q3EJA5"/>
<evidence type="ECO:0000256" key="2">
    <source>
        <dbReference type="SAM" id="MobiDB-lite"/>
    </source>
</evidence>
<dbReference type="InterPro" id="IPR015943">
    <property type="entry name" value="WD40/YVTN_repeat-like_dom_sf"/>
</dbReference>
<gene>
    <name evidence="3" type="ORF">LENED_009289</name>
</gene>
<evidence type="ECO:0000313" key="4">
    <source>
        <dbReference type="Proteomes" id="UP000188533"/>
    </source>
</evidence>
<protein>
    <submittedName>
        <fullName evidence="3">Proteinkinasesubdomain-containingproteinPKL ccin9</fullName>
    </submittedName>
</protein>
<feature type="repeat" description="WD" evidence="1">
    <location>
        <begin position="704"/>
        <end position="730"/>
    </location>
</feature>
<comment type="caution">
    <text evidence="3">The sequence shown here is derived from an EMBL/GenBank/DDBJ whole genome shotgun (WGS) entry which is preliminary data.</text>
</comment>
<dbReference type="SUPFAM" id="SSF56112">
    <property type="entry name" value="Protein kinase-like (PK-like)"/>
    <property type="match status" value="1"/>
</dbReference>
<keyword evidence="3" id="KW-0418">Kinase</keyword>
<evidence type="ECO:0000256" key="1">
    <source>
        <dbReference type="PROSITE-ProRule" id="PRU00221"/>
    </source>
</evidence>
<dbReference type="InterPro" id="IPR036322">
    <property type="entry name" value="WD40_repeat_dom_sf"/>
</dbReference>
<keyword evidence="1" id="KW-0853">WD repeat</keyword>
<dbReference type="Gene3D" id="1.10.510.10">
    <property type="entry name" value="Transferase(Phosphotransferase) domain 1"/>
    <property type="match status" value="1"/>
</dbReference>
<dbReference type="Gene3D" id="2.130.10.10">
    <property type="entry name" value="YVTN repeat-like/Quinoprotein amine dehydrogenase"/>
    <property type="match status" value="1"/>
</dbReference>
<accession>A0A1Q3EJA5</accession>
<sequence>MSRTLYFVAASRNQESLVFSQSEIDVDPELSITQLQKALVNQYYPDSTAFTAVIYQQKHPVELDPDQSGSAMPPTKPELASEALDIVSELKNDFTKYVRNVVDGKPPSVLAQSKEYNDNQGAPDTAVLDGRYAQDGPSTVAPPIELYHPVFGAFMQRCRTSDIEIPEGILRDTASLLRSVSRIAVKEAPRDAQTRKILADILGVGLERITNSDKTSPDFMSVTPTPLNVNGACIISEIKSELGSGGSDPSRQSALSYARFYCRPERAQVREVSCCPTFLIGLAGPWIVIMGAVLTSRTIVQRLSAYEWLGCSRMFDDEQVHRIAHVLYALRLSLVELNEYYAHLSSPVVEPGHIPPRFCPSISSFSIRETKIPFVYAYPLQHNPASVTFKATRTDTKESVVIKFVRQYGHDVHQLMAAHGLAPKLLSFSPLGELYGNLNLVAMEFIEGKTLHDAYDISQPLPDSVKNSVRKGLDLLNKEGFVFGDLRRPNVMLADGDEPAEKRIRFVDFDWAEKDGEMRYPFHISSVRGSNDLFKWTVLSLPWMTFHKPSNKFDYPFATFSPLHSLSPSLYGHSSHRFSQYSPDGSRNTSALKQFSLCLMISKLRLCAPSPPSFNMLVLCPEQLRRITMPYENQTVLQGPQNAVTSLAFSAKVRLLAAAGPGGANVWDLQTRQSIPLTSRQAGAPQPETTVYLAAAWSYFMEISGHILLLGSWDGSVQLWDYMSERSMLESIRKPVYHTSSGQVVSLDTLSAQGELKKKFSIALEDGFLAKTVRFDTTTGNIYAFAMQGGKIACLDNHTGNTAWIKHAGPRSMSPALVLEIKRKARHWIEQYMTLEWTRDGTMKRVEDPSVLEEDDKKVFNKKLESDIVTIGQKIEGGSNNFGIWTVIDYKGHPRDDLIMKVLPERGPRSYGEAKALRMMHLLVDSGETRVPAFSTKGDKDLNSDLEGMSSQSDFYPVVIMKKKKGVLLKETQIYKTATPKEQLALDEQVVDWSCKIAAKDAVTSKVYHNDNNLNNALVTIIDGTIAELELVDYGPPDTYIVIREIEEEKLYKMCKSMMNKHLKRVPGSLGRP</sequence>
<dbReference type="Proteomes" id="UP000188533">
    <property type="component" value="Unassembled WGS sequence"/>
</dbReference>
<dbReference type="InterPro" id="IPR001680">
    <property type="entry name" value="WD40_rpt"/>
</dbReference>
<dbReference type="AlphaFoldDB" id="A0A1Q3EJA5"/>
<dbReference type="SUPFAM" id="SSF50978">
    <property type="entry name" value="WD40 repeat-like"/>
    <property type="match status" value="1"/>
</dbReference>
<proteinExistence type="predicted"/>
<feature type="region of interest" description="Disordered" evidence="2">
    <location>
        <begin position="114"/>
        <end position="134"/>
    </location>
</feature>
<keyword evidence="3" id="KW-0808">Transferase</keyword>
<reference evidence="3 4" key="1">
    <citation type="submission" date="2016-08" db="EMBL/GenBank/DDBJ databases">
        <authorList>
            <consortium name="Lentinula edodes genome sequencing consortium"/>
            <person name="Sakamoto Y."/>
            <person name="Nakade K."/>
            <person name="Sato S."/>
            <person name="Yoshida Y."/>
            <person name="Miyazaki K."/>
            <person name="Natsume S."/>
            <person name="Konno N."/>
        </authorList>
    </citation>
    <scope>NUCLEOTIDE SEQUENCE [LARGE SCALE GENOMIC DNA]</scope>
    <source>
        <strain evidence="3 4">NBRC 111202</strain>
    </source>
</reference>
<dbReference type="InterPro" id="IPR011009">
    <property type="entry name" value="Kinase-like_dom_sf"/>
</dbReference>